<reference evidence="2" key="1">
    <citation type="submission" date="2017-05" db="EMBL/GenBank/DDBJ databases">
        <authorList>
            <person name="Imhoff J.F."/>
            <person name="Rahn T."/>
            <person name="Kuenzel S."/>
            <person name="Neulinger S.C."/>
        </authorList>
    </citation>
    <scope>NUCLEOTIDE SEQUENCE</scope>
    <source>
        <strain evidence="2">DSM 4395</strain>
    </source>
</reference>
<evidence type="ECO:0000313" key="3">
    <source>
        <dbReference type="Proteomes" id="UP001296967"/>
    </source>
</evidence>
<dbReference type="EMBL" id="NHSF01000076">
    <property type="protein sequence ID" value="MBK5932076.1"/>
    <property type="molecule type" value="Genomic_DNA"/>
</dbReference>
<dbReference type="InterPro" id="IPR014966">
    <property type="entry name" value="FRG-dom"/>
</dbReference>
<protein>
    <submittedName>
        <fullName evidence="2">FRG domain-containing protein</fullName>
    </submittedName>
</protein>
<name>A0AAJ0UIS3_HALSE</name>
<dbReference type="Proteomes" id="UP001296967">
    <property type="component" value="Unassembled WGS sequence"/>
</dbReference>
<proteinExistence type="predicted"/>
<sequence>MSDPEPCPPPSASQQAAFRPNCHDAVRVGSWSEIQELLFAESWVPEIGRYRSRYAYRGLSDAEYPLETTLMRLGGNYAQLERHLLRNFRKYAHRRVVERDSVWHWLSVAQHYGLPTRLMDWTYSPFAALHFATAHIDKIDRDGAIWGVNYIDTHRMAPDLLRTQLDLEGANVFTVEMLSEAVGSLAAFDRLSDTPFTLFFEPPSIDDRIVNQFAFFSLSSDPTLSMDRWLADYPRIWRRIIIPAELKWEIRDKLDQSNITERVFFPGLDGLTAWLKRHYSPRS</sequence>
<comment type="caution">
    <text evidence="2">The sequence shown here is derived from an EMBL/GenBank/DDBJ whole genome shotgun (WGS) entry which is preliminary data.</text>
</comment>
<gene>
    <name evidence="2" type="ORF">CCR82_16430</name>
</gene>
<dbReference type="RefSeq" id="WP_201246916.1">
    <property type="nucleotide sequence ID" value="NZ_NHSF01000076.1"/>
</dbReference>
<evidence type="ECO:0000259" key="1">
    <source>
        <dbReference type="SMART" id="SM00901"/>
    </source>
</evidence>
<accession>A0AAJ0UIS3</accession>
<keyword evidence="3" id="KW-1185">Reference proteome</keyword>
<reference evidence="2" key="2">
    <citation type="journal article" date="2020" name="Microorganisms">
        <title>Osmotic Adaptation and Compatible Solute Biosynthesis of Phototrophic Bacteria as Revealed from Genome Analyses.</title>
        <authorList>
            <person name="Imhoff J.F."/>
            <person name="Rahn T."/>
            <person name="Kunzel S."/>
            <person name="Keller A."/>
            <person name="Neulinger S.C."/>
        </authorList>
    </citation>
    <scope>NUCLEOTIDE SEQUENCE</scope>
    <source>
        <strain evidence="2">DSM 4395</strain>
    </source>
</reference>
<dbReference type="AlphaFoldDB" id="A0AAJ0UIS3"/>
<dbReference type="SMART" id="SM00901">
    <property type="entry name" value="FRG"/>
    <property type="match status" value="1"/>
</dbReference>
<evidence type="ECO:0000313" key="2">
    <source>
        <dbReference type="EMBL" id="MBK5932076.1"/>
    </source>
</evidence>
<dbReference type="Pfam" id="PF08867">
    <property type="entry name" value="FRG"/>
    <property type="match status" value="1"/>
</dbReference>
<organism evidence="2 3">
    <name type="scientific">Halochromatium salexigens</name>
    <name type="common">Chromatium salexigens</name>
    <dbReference type="NCBI Taxonomy" id="49447"/>
    <lineage>
        <taxon>Bacteria</taxon>
        <taxon>Pseudomonadati</taxon>
        <taxon>Pseudomonadota</taxon>
        <taxon>Gammaproteobacteria</taxon>
        <taxon>Chromatiales</taxon>
        <taxon>Chromatiaceae</taxon>
        <taxon>Halochromatium</taxon>
    </lineage>
</organism>
<feature type="domain" description="FRG" evidence="1">
    <location>
        <begin position="50"/>
        <end position="146"/>
    </location>
</feature>